<dbReference type="OrthoDB" id="2162449at2759"/>
<sequence length="136" mass="15355">MAIERTLALIKPDAYPQHKDAVLARIREAGFTVVQEKEVHLTREVTERFYEEHRGRSFYEDLTVWISSKPIYALVLEKEDAVKEWRNLLGPTNSEKARAEAPETIRALFGTDGSKNAGHGSDSVASAEREILIIFG</sequence>
<keyword evidence="5" id="KW-0479">Metal-binding</keyword>
<feature type="binding site" evidence="11">
    <location>
        <position position="58"/>
    </location>
    <ligand>
        <name>ATP</name>
        <dbReference type="ChEBI" id="CHEBI:30616"/>
    </ligand>
</feature>
<evidence type="ECO:0000256" key="1">
    <source>
        <dbReference type="ARBA" id="ARBA00008142"/>
    </source>
</evidence>
<evidence type="ECO:0000256" key="5">
    <source>
        <dbReference type="ARBA" id="ARBA00022723"/>
    </source>
</evidence>
<dbReference type="GO" id="GO:0006228">
    <property type="term" value="P:UTP biosynthetic process"/>
    <property type="evidence" value="ECO:0007669"/>
    <property type="project" value="InterPro"/>
</dbReference>
<dbReference type="Gene3D" id="3.30.70.141">
    <property type="entry name" value="Nucleoside diphosphate kinase-like domain"/>
    <property type="match status" value="1"/>
</dbReference>
<evidence type="ECO:0000313" key="16">
    <source>
        <dbReference type="Proteomes" id="UP000268093"/>
    </source>
</evidence>
<dbReference type="Pfam" id="PF00334">
    <property type="entry name" value="NDK"/>
    <property type="match status" value="1"/>
</dbReference>
<evidence type="ECO:0000256" key="3">
    <source>
        <dbReference type="ARBA" id="ARBA00022490"/>
    </source>
</evidence>
<keyword evidence="6 13" id="KW-0547">Nucleotide-binding</keyword>
<evidence type="ECO:0000313" key="15">
    <source>
        <dbReference type="EMBL" id="RUP51304.1"/>
    </source>
</evidence>
<keyword evidence="3" id="KW-0963">Cytoplasm</keyword>
<keyword evidence="4 13" id="KW-0808">Transferase</keyword>
<evidence type="ECO:0000256" key="7">
    <source>
        <dbReference type="ARBA" id="ARBA00022777"/>
    </source>
</evidence>
<feature type="binding site" evidence="11">
    <location>
        <position position="116"/>
    </location>
    <ligand>
        <name>ATP</name>
        <dbReference type="ChEBI" id="CHEBI:30616"/>
    </ligand>
</feature>
<dbReference type="GO" id="GO:0006183">
    <property type="term" value="P:GTP biosynthetic process"/>
    <property type="evidence" value="ECO:0007669"/>
    <property type="project" value="InterPro"/>
</dbReference>
<feature type="binding site" evidence="11">
    <location>
        <position position="106"/>
    </location>
    <ligand>
        <name>ATP</name>
        <dbReference type="ChEBI" id="CHEBI:30616"/>
    </ligand>
</feature>
<dbReference type="AlphaFoldDB" id="A0A433DK74"/>
<reference evidence="15 16" key="1">
    <citation type="journal article" date="2018" name="New Phytol.">
        <title>Phylogenomics of Endogonaceae and evolution of mycorrhizas within Mucoromycota.</title>
        <authorList>
            <person name="Chang Y."/>
            <person name="Desiro A."/>
            <person name="Na H."/>
            <person name="Sandor L."/>
            <person name="Lipzen A."/>
            <person name="Clum A."/>
            <person name="Barry K."/>
            <person name="Grigoriev I.V."/>
            <person name="Martin F.M."/>
            <person name="Stajich J.E."/>
            <person name="Smith M.E."/>
            <person name="Bonito G."/>
            <person name="Spatafora J.W."/>
        </authorList>
    </citation>
    <scope>NUCLEOTIDE SEQUENCE [LARGE SCALE GENOMIC DNA]</scope>
    <source>
        <strain evidence="15 16">GMNB39</strain>
    </source>
</reference>
<dbReference type="SUPFAM" id="SSF54919">
    <property type="entry name" value="Nucleoside diphosphate kinase, NDK"/>
    <property type="match status" value="1"/>
</dbReference>
<evidence type="ECO:0000256" key="10">
    <source>
        <dbReference type="ARBA" id="ARBA00023080"/>
    </source>
</evidence>
<dbReference type="InterPro" id="IPR036850">
    <property type="entry name" value="NDK-like_dom_sf"/>
</dbReference>
<keyword evidence="15" id="KW-0378">Hydrolase</keyword>
<dbReference type="PANTHER" id="PTHR46161:SF3">
    <property type="entry name" value="NUCLEOSIDE DIPHOSPHATE KINASE DDB_G0292928-RELATED"/>
    <property type="match status" value="1"/>
</dbReference>
<keyword evidence="10" id="KW-0546">Nucleotide metabolism</keyword>
<dbReference type="EC" id="2.7.4.6" evidence="13"/>
<dbReference type="GO" id="GO:0046872">
    <property type="term" value="F:metal ion binding"/>
    <property type="evidence" value="ECO:0007669"/>
    <property type="project" value="UniProtKB-KW"/>
</dbReference>
<proteinExistence type="inferred from homology"/>
<organism evidence="15 16">
    <name type="scientific">Jimgerdemannia flammicorona</name>
    <dbReference type="NCBI Taxonomy" id="994334"/>
    <lineage>
        <taxon>Eukaryota</taxon>
        <taxon>Fungi</taxon>
        <taxon>Fungi incertae sedis</taxon>
        <taxon>Mucoromycota</taxon>
        <taxon>Mucoromycotina</taxon>
        <taxon>Endogonomycetes</taxon>
        <taxon>Endogonales</taxon>
        <taxon>Endogonaceae</taxon>
        <taxon>Jimgerdemannia</taxon>
    </lineage>
</organism>
<dbReference type="InterPro" id="IPR034907">
    <property type="entry name" value="NDK-like_dom"/>
</dbReference>
<keyword evidence="9" id="KW-0460">Magnesium</keyword>
<evidence type="ECO:0000256" key="13">
    <source>
        <dbReference type="RuleBase" id="RU004013"/>
    </source>
</evidence>
<keyword evidence="7 13" id="KW-0418">Kinase</keyword>
<evidence type="ECO:0000256" key="2">
    <source>
        <dbReference type="ARBA" id="ARBA00017632"/>
    </source>
</evidence>
<dbReference type="Proteomes" id="UP000268093">
    <property type="component" value="Unassembled WGS sequence"/>
</dbReference>
<comment type="similarity">
    <text evidence="1 11 12">Belongs to the NDK family.</text>
</comment>
<evidence type="ECO:0000256" key="11">
    <source>
        <dbReference type="PROSITE-ProRule" id="PRU00706"/>
    </source>
</evidence>
<dbReference type="PRINTS" id="PR01243">
    <property type="entry name" value="NUCDPKINASE"/>
</dbReference>
<evidence type="ECO:0000259" key="14">
    <source>
        <dbReference type="SMART" id="SM00562"/>
    </source>
</evidence>
<keyword evidence="16" id="KW-1185">Reference proteome</keyword>
<dbReference type="PROSITE" id="PS00469">
    <property type="entry name" value="NDPK"/>
    <property type="match status" value="1"/>
</dbReference>
<dbReference type="GO" id="GO:0005524">
    <property type="term" value="F:ATP binding"/>
    <property type="evidence" value="ECO:0007669"/>
    <property type="project" value="UniProtKB-KW"/>
</dbReference>
<dbReference type="PROSITE" id="PS51374">
    <property type="entry name" value="NDPK_LIKE"/>
    <property type="match status" value="1"/>
</dbReference>
<keyword evidence="15" id="KW-0540">Nuclease</keyword>
<evidence type="ECO:0000256" key="4">
    <source>
        <dbReference type="ARBA" id="ARBA00022679"/>
    </source>
</evidence>
<evidence type="ECO:0000256" key="8">
    <source>
        <dbReference type="ARBA" id="ARBA00022840"/>
    </source>
</evidence>
<protein>
    <recommendedName>
        <fullName evidence="2 13">Nucleoside diphosphate kinase</fullName>
        <ecNumber evidence="13">2.7.4.6</ecNumber>
    </recommendedName>
</protein>
<evidence type="ECO:0000256" key="6">
    <source>
        <dbReference type="ARBA" id="ARBA00022741"/>
    </source>
</evidence>
<feature type="binding site" evidence="11">
    <location>
        <position position="86"/>
    </location>
    <ligand>
        <name>ATP</name>
        <dbReference type="ChEBI" id="CHEBI:30616"/>
    </ligand>
</feature>
<dbReference type="InterPro" id="IPR001564">
    <property type="entry name" value="Nucleoside_diP_kinase"/>
</dbReference>
<keyword evidence="8 13" id="KW-0067">ATP-binding</keyword>
<feature type="binding site" evidence="11">
    <location>
        <position position="11"/>
    </location>
    <ligand>
        <name>ATP</name>
        <dbReference type="ChEBI" id="CHEBI:30616"/>
    </ligand>
</feature>
<feature type="binding site" evidence="11">
    <location>
        <position position="92"/>
    </location>
    <ligand>
        <name>ATP</name>
        <dbReference type="ChEBI" id="CHEBI:30616"/>
    </ligand>
</feature>
<dbReference type="EMBL" id="RBNI01000806">
    <property type="protein sequence ID" value="RUP51304.1"/>
    <property type="molecule type" value="Genomic_DNA"/>
</dbReference>
<name>A0A433DK74_9FUNG</name>
<evidence type="ECO:0000256" key="12">
    <source>
        <dbReference type="RuleBase" id="RU004011"/>
    </source>
</evidence>
<evidence type="ECO:0000256" key="9">
    <source>
        <dbReference type="ARBA" id="ARBA00022842"/>
    </source>
</evidence>
<comment type="caution">
    <text evidence="15">The sequence shown here is derived from an EMBL/GenBank/DDBJ whole genome shotgun (WGS) entry which is preliminary data.</text>
</comment>
<dbReference type="InterPro" id="IPR023005">
    <property type="entry name" value="Nucleoside_diP_kinase_AS"/>
</dbReference>
<dbReference type="GO" id="GO:0006241">
    <property type="term" value="P:CTP biosynthetic process"/>
    <property type="evidence" value="ECO:0007669"/>
    <property type="project" value="InterPro"/>
</dbReference>
<keyword evidence="15" id="KW-0255">Endonuclease</keyword>
<feature type="active site" description="Pros-phosphohistidine intermediate" evidence="11">
    <location>
        <position position="119"/>
    </location>
</feature>
<accession>A0A433DK74</accession>
<comment type="catalytic activity">
    <reaction evidence="13">
        <text>a 2'-deoxyribonucleoside 5'-diphosphate + ATP = a 2'-deoxyribonucleoside 5'-triphosphate + ADP</text>
        <dbReference type="Rhea" id="RHEA:44640"/>
        <dbReference type="ChEBI" id="CHEBI:30616"/>
        <dbReference type="ChEBI" id="CHEBI:61560"/>
        <dbReference type="ChEBI" id="CHEBI:73316"/>
        <dbReference type="ChEBI" id="CHEBI:456216"/>
        <dbReference type="EC" id="2.7.4.6"/>
    </reaction>
</comment>
<dbReference type="SMART" id="SM00562">
    <property type="entry name" value="NDK"/>
    <property type="match status" value="1"/>
</dbReference>
<feature type="domain" description="Nucleoside diphosphate kinase-like" evidence="14">
    <location>
        <begin position="3"/>
        <end position="136"/>
    </location>
</feature>
<dbReference type="PANTHER" id="PTHR46161">
    <property type="entry name" value="NUCLEOSIDE DIPHOSPHATE KINASE"/>
    <property type="match status" value="1"/>
</dbReference>
<gene>
    <name evidence="15" type="ORF">BC936DRAFT_148822</name>
</gene>
<dbReference type="GO" id="GO:0004550">
    <property type="term" value="F:nucleoside diphosphate kinase activity"/>
    <property type="evidence" value="ECO:0007669"/>
    <property type="project" value="UniProtKB-EC"/>
</dbReference>
<dbReference type="GO" id="GO:0004519">
    <property type="term" value="F:endonuclease activity"/>
    <property type="evidence" value="ECO:0007669"/>
    <property type="project" value="UniProtKB-KW"/>
</dbReference>